<keyword evidence="5" id="KW-1185">Reference proteome</keyword>
<comment type="caution">
    <text evidence="4">The sequence shown here is derived from an EMBL/GenBank/DDBJ whole genome shotgun (WGS) entry which is preliminary data.</text>
</comment>
<dbReference type="Gene3D" id="3.40.50.200">
    <property type="entry name" value="Peptidase S8/S53 domain"/>
    <property type="match status" value="1"/>
</dbReference>
<organism evidence="4 5">
    <name type="scientific">Burkholderia savannae</name>
    <dbReference type="NCBI Taxonomy" id="1637837"/>
    <lineage>
        <taxon>Bacteria</taxon>
        <taxon>Pseudomonadati</taxon>
        <taxon>Pseudomonadota</taxon>
        <taxon>Betaproteobacteria</taxon>
        <taxon>Burkholderiales</taxon>
        <taxon>Burkholderiaceae</taxon>
        <taxon>Burkholderia</taxon>
        <taxon>pseudomallei group</taxon>
    </lineage>
</organism>
<keyword evidence="2" id="KW-0732">Signal</keyword>
<keyword evidence="1" id="KW-0720">Serine protease</keyword>
<evidence type="ECO:0000313" key="4">
    <source>
        <dbReference type="EMBL" id="KWZ42490.1"/>
    </source>
</evidence>
<feature type="active site" description="Charge relay system" evidence="1">
    <location>
        <position position="327"/>
    </location>
</feature>
<evidence type="ECO:0000256" key="2">
    <source>
        <dbReference type="SAM" id="SignalP"/>
    </source>
</evidence>
<comment type="cofactor">
    <cofactor evidence="1">
        <name>Ca(2+)</name>
        <dbReference type="ChEBI" id="CHEBI:29108"/>
    </cofactor>
    <text evidence="1">Binds 1 Ca(2+) ion per subunit.</text>
</comment>
<dbReference type="PANTHER" id="PTHR14218">
    <property type="entry name" value="PROTEASE S8 TRIPEPTIDYL PEPTIDASE I CLN2"/>
    <property type="match status" value="1"/>
</dbReference>
<feature type="binding site" evidence="1">
    <location>
        <position position="376"/>
    </location>
    <ligand>
        <name>Ca(2+)</name>
        <dbReference type="ChEBI" id="CHEBI:29108"/>
    </ligand>
</feature>
<proteinExistence type="predicted"/>
<feature type="active site" description="Charge relay system" evidence="1">
    <location>
        <position position="142"/>
    </location>
</feature>
<name>A0ABR5TD60_9BURK</name>
<feature type="signal peptide" evidence="2">
    <location>
        <begin position="1"/>
        <end position="24"/>
    </location>
</feature>
<dbReference type="InterPro" id="IPR030400">
    <property type="entry name" value="Sedolisin_dom"/>
</dbReference>
<dbReference type="Proteomes" id="UP000070255">
    <property type="component" value="Unassembled WGS sequence"/>
</dbReference>
<feature type="active site" description="Charge relay system" evidence="1">
    <location>
        <position position="146"/>
    </location>
</feature>
<dbReference type="RefSeq" id="WP_060821654.1">
    <property type="nucleotide sequence ID" value="NZ_LNJQ01000001.1"/>
</dbReference>
<dbReference type="InterPro" id="IPR036852">
    <property type="entry name" value="Peptidase_S8/S53_dom_sf"/>
</dbReference>
<dbReference type="InterPro" id="IPR050819">
    <property type="entry name" value="Tripeptidyl-peptidase_I"/>
</dbReference>
<dbReference type="CDD" id="cd04056">
    <property type="entry name" value="Peptidases_S53"/>
    <property type="match status" value="1"/>
</dbReference>
<evidence type="ECO:0000256" key="1">
    <source>
        <dbReference type="PROSITE-ProRule" id="PRU01032"/>
    </source>
</evidence>
<gene>
    <name evidence="4" type="ORF">WS72_06120</name>
</gene>
<keyword evidence="1" id="KW-0106">Calcium</keyword>
<evidence type="ECO:0000313" key="5">
    <source>
        <dbReference type="Proteomes" id="UP000070255"/>
    </source>
</evidence>
<feature type="binding site" evidence="1">
    <location>
        <position position="377"/>
    </location>
    <ligand>
        <name>Ca(2+)</name>
        <dbReference type="ChEBI" id="CHEBI:29108"/>
    </ligand>
</feature>
<dbReference type="SUPFAM" id="SSF52743">
    <property type="entry name" value="Subtilisin-like"/>
    <property type="match status" value="1"/>
</dbReference>
<feature type="binding site" evidence="1">
    <location>
        <position position="396"/>
    </location>
    <ligand>
        <name>Ca(2+)</name>
        <dbReference type="ChEBI" id="CHEBI:29108"/>
    </ligand>
</feature>
<dbReference type="EMBL" id="LNJQ01000001">
    <property type="protein sequence ID" value="KWZ42490.1"/>
    <property type="molecule type" value="Genomic_DNA"/>
</dbReference>
<keyword evidence="1" id="KW-0645">Protease</keyword>
<evidence type="ECO:0000259" key="3">
    <source>
        <dbReference type="PROSITE" id="PS51695"/>
    </source>
</evidence>
<protein>
    <submittedName>
        <fullName evidence="4">Peptidase S8/S53 subtilisin kexin sedolisin</fullName>
    </submittedName>
</protein>
<feature type="chain" id="PRO_5047090890" evidence="2">
    <location>
        <begin position="25"/>
        <end position="417"/>
    </location>
</feature>
<feature type="binding site" evidence="1">
    <location>
        <position position="394"/>
    </location>
    <ligand>
        <name>Ca(2+)</name>
        <dbReference type="ChEBI" id="CHEBI:29108"/>
    </ligand>
</feature>
<feature type="domain" description="Peptidase S53" evidence="3">
    <location>
        <begin position="61"/>
        <end position="416"/>
    </location>
</feature>
<keyword evidence="1" id="KW-0378">Hydrolase</keyword>
<keyword evidence="1" id="KW-0479">Metal-binding</keyword>
<dbReference type="PROSITE" id="PS51695">
    <property type="entry name" value="SEDOLISIN"/>
    <property type="match status" value="1"/>
</dbReference>
<dbReference type="PANTHER" id="PTHR14218:SF15">
    <property type="entry name" value="TRIPEPTIDYL-PEPTIDASE 1"/>
    <property type="match status" value="1"/>
</dbReference>
<reference evidence="4 5" key="1">
    <citation type="submission" date="2015-11" db="EMBL/GenBank/DDBJ databases">
        <authorList>
            <person name="Sahl J."/>
            <person name="Wagner D."/>
            <person name="Keim P."/>
        </authorList>
    </citation>
    <scope>NUCLEOTIDE SEQUENCE [LARGE SCALE GENOMIC DNA]</scope>
    <source>
        <strain evidence="4 5">BDU18</strain>
    </source>
</reference>
<sequence length="417" mass="42945">MKRHTLRHALRHAMCILAGSAALALSPAAPFAQQAGRPLQGFVRPPFHLHAQGRAAAAPAGMSPAQIRHFYGFDQLPSDFQGGKQIIAIIDAFDNPSAEADLDVFSRRFALPPCNAANRCFAKVYASADRSRPPADAGWALESSLDVQWAHAIAPDAKIVLIEAASDAFGDMMGAVALAVAAPPKGVGAKVVSMSWGGSEFLSETQYDGLFMSANGVSFVAASGDGGNAVDYPAASPYVLGVGATTIATDASGRYAGETAWPGSGGGQSAIESEPPYQTRFGIPFDAPGARGVPDVAYDGDPASGFAIYDSYGYGGQRGWFVVGGTSAGAPQWSALLAIANSVRVERGKSTLSALSAVEALLYGIASASYQTAFYDVTSGSNGTCGSLCDAMRGYDYVTGLGRPIAGSLVQALIDAP</sequence>
<dbReference type="Pfam" id="PF00082">
    <property type="entry name" value="Peptidase_S8"/>
    <property type="match status" value="1"/>
</dbReference>
<accession>A0ABR5TD60</accession>
<dbReference type="InterPro" id="IPR000209">
    <property type="entry name" value="Peptidase_S8/S53_dom"/>
</dbReference>